<reference evidence="2 3" key="1">
    <citation type="submission" date="2012-08" db="EMBL/GenBank/DDBJ databases">
        <title>Oryza genome evolution.</title>
        <authorList>
            <person name="Wing R.A."/>
        </authorList>
    </citation>
    <scope>NUCLEOTIDE SEQUENCE</scope>
</reference>
<keyword evidence="3" id="KW-1185">Reference proteome</keyword>
<reference evidence="2" key="3">
    <citation type="submission" date="2015-04" db="UniProtKB">
        <authorList>
            <consortium name="EnsemblPlants"/>
        </authorList>
    </citation>
    <scope>IDENTIFICATION</scope>
</reference>
<dbReference type="EnsemblPlants" id="LPERR05G06920.1">
    <property type="protein sequence ID" value="LPERR05G06920.1"/>
    <property type="gene ID" value="LPERR05G06920"/>
</dbReference>
<protein>
    <submittedName>
        <fullName evidence="2">Uncharacterized protein</fullName>
    </submittedName>
</protein>
<reference evidence="3" key="2">
    <citation type="submission" date="2013-12" db="EMBL/GenBank/DDBJ databases">
        <authorList>
            <person name="Yu Y."/>
            <person name="Lee S."/>
            <person name="de Baynast K."/>
            <person name="Wissotski M."/>
            <person name="Liu L."/>
            <person name="Talag J."/>
            <person name="Goicoechea J."/>
            <person name="Angelova A."/>
            <person name="Jetty R."/>
            <person name="Kudrna D."/>
            <person name="Golser W."/>
            <person name="Rivera L."/>
            <person name="Zhang J."/>
            <person name="Wing R."/>
        </authorList>
    </citation>
    <scope>NUCLEOTIDE SEQUENCE</scope>
</reference>
<evidence type="ECO:0000313" key="2">
    <source>
        <dbReference type="EnsemblPlants" id="LPERR05G06920.1"/>
    </source>
</evidence>
<evidence type="ECO:0000313" key="3">
    <source>
        <dbReference type="Proteomes" id="UP000032180"/>
    </source>
</evidence>
<sequence length="141" mass="15286">MDLKGEGLSVFRFLTALPACDDGSGGPGLGRCGSETCTAVSSAWNVFRTVIASSSPRRHHRRYRVVFIVSAGDRFSMPPPCFLLPNTPPRVSTSRGVGLLRRRHWVLPRALHGLAGGRGPGAYRRPSSSPETLPSNTLRLF</sequence>
<feature type="region of interest" description="Disordered" evidence="1">
    <location>
        <begin position="117"/>
        <end position="136"/>
    </location>
</feature>
<evidence type="ECO:0000256" key="1">
    <source>
        <dbReference type="SAM" id="MobiDB-lite"/>
    </source>
</evidence>
<dbReference type="Gramene" id="LPERR05G06920.1">
    <property type="protein sequence ID" value="LPERR05G06920.1"/>
    <property type="gene ID" value="LPERR05G06920"/>
</dbReference>
<proteinExistence type="predicted"/>
<accession>A0A0D9WE86</accession>
<dbReference type="HOGENOM" id="CLU_1828111_0_0_1"/>
<feature type="compositionally biased region" description="Low complexity" evidence="1">
    <location>
        <begin position="121"/>
        <end position="130"/>
    </location>
</feature>
<name>A0A0D9WE86_9ORYZ</name>
<dbReference type="AlphaFoldDB" id="A0A0D9WE86"/>
<dbReference type="Proteomes" id="UP000032180">
    <property type="component" value="Chromosome 5"/>
</dbReference>
<organism evidence="2 3">
    <name type="scientific">Leersia perrieri</name>
    <dbReference type="NCBI Taxonomy" id="77586"/>
    <lineage>
        <taxon>Eukaryota</taxon>
        <taxon>Viridiplantae</taxon>
        <taxon>Streptophyta</taxon>
        <taxon>Embryophyta</taxon>
        <taxon>Tracheophyta</taxon>
        <taxon>Spermatophyta</taxon>
        <taxon>Magnoliopsida</taxon>
        <taxon>Liliopsida</taxon>
        <taxon>Poales</taxon>
        <taxon>Poaceae</taxon>
        <taxon>BOP clade</taxon>
        <taxon>Oryzoideae</taxon>
        <taxon>Oryzeae</taxon>
        <taxon>Oryzinae</taxon>
        <taxon>Leersia</taxon>
    </lineage>
</organism>